<evidence type="ECO:0000313" key="3">
    <source>
        <dbReference type="Proteomes" id="UP001066276"/>
    </source>
</evidence>
<accession>A0AAV7PBW7</accession>
<name>A0AAV7PBW7_PLEWA</name>
<feature type="region of interest" description="Disordered" evidence="1">
    <location>
        <begin position="1"/>
        <end position="32"/>
    </location>
</feature>
<feature type="region of interest" description="Disordered" evidence="1">
    <location>
        <begin position="55"/>
        <end position="155"/>
    </location>
</feature>
<reference evidence="2" key="1">
    <citation type="journal article" date="2022" name="bioRxiv">
        <title>Sequencing and chromosome-scale assembly of the giantPleurodeles waltlgenome.</title>
        <authorList>
            <person name="Brown T."/>
            <person name="Elewa A."/>
            <person name="Iarovenko S."/>
            <person name="Subramanian E."/>
            <person name="Araus A.J."/>
            <person name="Petzold A."/>
            <person name="Susuki M."/>
            <person name="Suzuki K.-i.T."/>
            <person name="Hayashi T."/>
            <person name="Toyoda A."/>
            <person name="Oliveira C."/>
            <person name="Osipova E."/>
            <person name="Leigh N.D."/>
            <person name="Simon A."/>
            <person name="Yun M.H."/>
        </authorList>
    </citation>
    <scope>NUCLEOTIDE SEQUENCE</scope>
    <source>
        <strain evidence="2">20211129_DDA</strain>
        <tissue evidence="2">Liver</tissue>
    </source>
</reference>
<feature type="compositionally biased region" description="Basic residues" evidence="1">
    <location>
        <begin position="74"/>
        <end position="89"/>
    </location>
</feature>
<evidence type="ECO:0000313" key="2">
    <source>
        <dbReference type="EMBL" id="KAJ1124867.1"/>
    </source>
</evidence>
<dbReference type="AlphaFoldDB" id="A0AAV7PBW7"/>
<evidence type="ECO:0000256" key="1">
    <source>
        <dbReference type="SAM" id="MobiDB-lite"/>
    </source>
</evidence>
<keyword evidence="3" id="KW-1185">Reference proteome</keyword>
<dbReference type="Proteomes" id="UP001066276">
    <property type="component" value="Chromosome 7"/>
</dbReference>
<comment type="caution">
    <text evidence="2">The sequence shown here is derived from an EMBL/GenBank/DDBJ whole genome shotgun (WGS) entry which is preliminary data.</text>
</comment>
<dbReference type="EMBL" id="JANPWB010000011">
    <property type="protein sequence ID" value="KAJ1124867.1"/>
    <property type="molecule type" value="Genomic_DNA"/>
</dbReference>
<proteinExistence type="predicted"/>
<gene>
    <name evidence="2" type="ORF">NDU88_003314</name>
</gene>
<sequence length="186" mass="19112">MAPPFVACVSRPLRSPGGPYGEGGSPPALTKSFKQGALHTQGAYCSWGLGPLCGPIARGIQREPSGPSNAGPRKPPKRGPPRGPGRHQSHSAARARPGADRSSLLRSGVTRLSAPSGRHRPSAASGTSGKPQGDPLPGQSSAFQARVAELGPPSWPHPQGLSLMHIGEQIKRGGGVWAVFAHTALV</sequence>
<organism evidence="2 3">
    <name type="scientific">Pleurodeles waltl</name>
    <name type="common">Iberian ribbed newt</name>
    <dbReference type="NCBI Taxonomy" id="8319"/>
    <lineage>
        <taxon>Eukaryota</taxon>
        <taxon>Metazoa</taxon>
        <taxon>Chordata</taxon>
        <taxon>Craniata</taxon>
        <taxon>Vertebrata</taxon>
        <taxon>Euteleostomi</taxon>
        <taxon>Amphibia</taxon>
        <taxon>Batrachia</taxon>
        <taxon>Caudata</taxon>
        <taxon>Salamandroidea</taxon>
        <taxon>Salamandridae</taxon>
        <taxon>Pleurodelinae</taxon>
        <taxon>Pleurodeles</taxon>
    </lineage>
</organism>
<protein>
    <submittedName>
        <fullName evidence="2">Uncharacterized protein</fullName>
    </submittedName>
</protein>